<organism evidence="1 2">
    <name type="scientific">Paenibacillus anseongense</name>
    <dbReference type="NCBI Taxonomy" id="2682845"/>
    <lineage>
        <taxon>Bacteria</taxon>
        <taxon>Bacillati</taxon>
        <taxon>Bacillota</taxon>
        <taxon>Bacilli</taxon>
        <taxon>Bacillales</taxon>
        <taxon>Paenibacillaceae</taxon>
        <taxon>Paenibacillus</taxon>
    </lineage>
</organism>
<sequence>MNIKEILDFMNTVTLNQLLTDQTIIELKQKKQDLSQSDKRFLLKKLSEFRKYDVHSIFHVILAYSIWCPDEAIEEARKKGVFRYKAWGFKSNCAEFLLRQVQNTYSLITYLDKTKQFIASKLLLSWMFDFYKKTEEDLVKYINEHHRNRRRIRVGDIFVEEALFKELLVYADLVFYSNNRSHEYTNKHNLVGYGHEEICDSISYIIYLYDTTIGIKNDSHYNVSAQYVLSNEIENIILMGCKVNQLQEWEITVDYFNYN</sequence>
<dbReference type="Proteomes" id="UP000467637">
    <property type="component" value="Unassembled WGS sequence"/>
</dbReference>
<protein>
    <submittedName>
        <fullName evidence="1">Uncharacterized protein</fullName>
    </submittedName>
</protein>
<gene>
    <name evidence="1" type="ORF">GON05_35290</name>
</gene>
<dbReference type="EMBL" id="WSEM01000039">
    <property type="protein sequence ID" value="MVQ39861.1"/>
    <property type="molecule type" value="Genomic_DNA"/>
</dbReference>
<name>A0ABW9ULH8_9BACL</name>
<comment type="caution">
    <text evidence="1">The sequence shown here is derived from an EMBL/GenBank/DDBJ whole genome shotgun (WGS) entry which is preliminary data.</text>
</comment>
<accession>A0ABW9ULH8</accession>
<keyword evidence="2" id="KW-1185">Reference proteome</keyword>
<evidence type="ECO:0000313" key="2">
    <source>
        <dbReference type="Proteomes" id="UP000467637"/>
    </source>
</evidence>
<dbReference type="RefSeq" id="WP_157326174.1">
    <property type="nucleotide sequence ID" value="NZ_WSEM01000039.1"/>
</dbReference>
<evidence type="ECO:0000313" key="1">
    <source>
        <dbReference type="EMBL" id="MVQ39861.1"/>
    </source>
</evidence>
<reference evidence="1 2" key="1">
    <citation type="submission" date="2019-12" db="EMBL/GenBank/DDBJ databases">
        <authorList>
            <person name="Huq M.A."/>
        </authorList>
    </citation>
    <scope>NUCLEOTIDE SEQUENCE [LARGE SCALE GENOMIC DNA]</scope>
    <source>
        <strain evidence="1 2">MAH-34</strain>
    </source>
</reference>
<proteinExistence type="predicted"/>